<feature type="region of interest" description="Disordered" evidence="1">
    <location>
        <begin position="394"/>
        <end position="422"/>
    </location>
</feature>
<protein>
    <submittedName>
        <fullName evidence="3">RING-type domain-containing protein</fullName>
    </submittedName>
</protein>
<keyword evidence="2" id="KW-1185">Reference proteome</keyword>
<feature type="compositionally biased region" description="Basic and acidic residues" evidence="1">
    <location>
        <begin position="1150"/>
        <end position="1170"/>
    </location>
</feature>
<feature type="region of interest" description="Disordered" evidence="1">
    <location>
        <begin position="258"/>
        <end position="311"/>
    </location>
</feature>
<evidence type="ECO:0000256" key="1">
    <source>
        <dbReference type="SAM" id="MobiDB-lite"/>
    </source>
</evidence>
<feature type="region of interest" description="Disordered" evidence="1">
    <location>
        <begin position="28"/>
        <end position="84"/>
    </location>
</feature>
<feature type="region of interest" description="Disordered" evidence="1">
    <location>
        <begin position="900"/>
        <end position="964"/>
    </location>
</feature>
<feature type="region of interest" description="Disordered" evidence="1">
    <location>
        <begin position="439"/>
        <end position="469"/>
    </location>
</feature>
<sequence length="1298" mass="141557">RIDACAGVAADGWGRQLSEAGQIVGQGRSLGQQAEQRMAELPGVQAEVPTSTRVGPPTTQGRVATSESPGGRGGASGAVARPPKSRIRLARWRPRQHRSWAEAASAKVVQRQRSRHCFRSPSSSRWMRHCAKTNGLDVVVDEDCCCCCCCDRGLAVRPSWSYSRCLGSAGRMVGNGPASELIQQAQQARLAVAQQLAGGQKAGPVVVGGQLNQRLGREWPASEMSGQGPAAPLHDQLAEVRWRVLGCGCSLTGLGQHNIASPHSGDGSGLGRDAGDGRPDGPPIQRQRRRRGRGGRRSGREKLGQVNGVRADRPQVGQVVAVRQPADFRRLRVAASRLVGGFNWGQTGGQQGVQADAGRVLAERLRGRPVGLGSWSSLASSRFDRRSRSRLSSEDWRLEDESARSGSASVAKQPARAQRRSQRRLLDASLALNLPDLAARHSSGSDSHSGRLWRPSRSSELGRAASNASDSSRYRWRQTAWAGNRSRTSVSDWTASDRRSRSSWTRDSARLSIRRRVSGDADSEAAASGSPASSAARSSARASSVLPASAQSSRRSRSSRSVSAPLASSRTRASTSWRRPTRYRTRDLHTVRQWAAVQLREAELFEKYSSALVTQFDRQASTRTSVSASCDQAEAAAAAAEVDADEASPTEADEDINDADDAFNSGVGGGCGTGRRHEQELATEEPVDPGGQLVSVLPAGRTVGQAGQVAQHEVQGRSEAGQRRLLVAVKKECHGVQLTLAERRLQADQRHQAAAAAPAVQSAEPVGCCHGVAEHELADQAVRRLGQQQCGFAGRVVHKRRPVLAEGEPRRLESVVVVLPASPVVVEHRTLRSTLAVDKNSTTPIPTKANQQEALAWLAKAQHSTFVTKTVGLLAATSSAAESGRPSDLATAARLTAIVEPTSSSTDKPSSLSSASGRRGRVKPLTMTLSQRRDARRHALTDGTRRRGKPVRVSSQRDSPSTPPLCTWQLALSVALSGSGRLVKSGCPGWRREQLAKNDVAKTFLQRPAAMQRNRLRNETDVHNSFYRTMELVRTRNRMESERLKALLDSHIEKHRQYELRTMQRAEDQMRRRLQANESRRRELGQRAEQDRAEEERLRRFREAARARQSFINFLIEHVRGKEVRSPQPDEDDEEEELEEEDEEADYGEEQTRKEGKANSKPKDSKGEELAKTRQEFAKRMATLTANHPNTLMRQTAAMFGAPVKARPLRSQIGSFSLKRIETRRHEADRKKSVLESSEEAYKVVRIINSEQELQRQLAEAGKAGYLRLRGTVQPAAIDEASEAALSSANSRAASPAV</sequence>
<feature type="compositionally biased region" description="Polar residues" evidence="1">
    <location>
        <begin position="48"/>
        <end position="67"/>
    </location>
</feature>
<feature type="compositionally biased region" description="Acidic residues" evidence="1">
    <location>
        <begin position="642"/>
        <end position="661"/>
    </location>
</feature>
<feature type="region of interest" description="Disordered" evidence="1">
    <location>
        <begin position="487"/>
        <end position="580"/>
    </location>
</feature>
<organism evidence="2 3">
    <name type="scientific">Macrostomum lignano</name>
    <dbReference type="NCBI Taxonomy" id="282301"/>
    <lineage>
        <taxon>Eukaryota</taxon>
        <taxon>Metazoa</taxon>
        <taxon>Spiralia</taxon>
        <taxon>Lophotrochozoa</taxon>
        <taxon>Platyhelminthes</taxon>
        <taxon>Rhabditophora</taxon>
        <taxon>Macrostomorpha</taxon>
        <taxon>Macrostomida</taxon>
        <taxon>Macrostomidae</taxon>
        <taxon>Macrostomum</taxon>
    </lineage>
</organism>
<feature type="compositionally biased region" description="Low complexity" evidence="1">
    <location>
        <begin position="524"/>
        <end position="578"/>
    </location>
</feature>
<feature type="compositionally biased region" description="Basic residues" evidence="1">
    <location>
        <begin position="286"/>
        <end position="297"/>
    </location>
</feature>
<proteinExistence type="predicted"/>
<evidence type="ECO:0000313" key="2">
    <source>
        <dbReference type="Proteomes" id="UP000095280"/>
    </source>
</evidence>
<accession>A0A1I8I9S5</accession>
<feature type="region of interest" description="Disordered" evidence="1">
    <location>
        <begin position="637"/>
        <end position="693"/>
    </location>
</feature>
<reference evidence="3" key="1">
    <citation type="submission" date="2016-11" db="UniProtKB">
        <authorList>
            <consortium name="WormBaseParasite"/>
        </authorList>
    </citation>
    <scope>IDENTIFICATION</scope>
</reference>
<feature type="compositionally biased region" description="Basic and acidic residues" evidence="1">
    <location>
        <begin position="1078"/>
        <end position="1096"/>
    </location>
</feature>
<evidence type="ECO:0000313" key="3">
    <source>
        <dbReference type="WBParaSite" id="maker-uti_cns_0010727-snap-gene-0.2-mRNA-1"/>
    </source>
</evidence>
<feature type="region of interest" description="Disordered" evidence="1">
    <location>
        <begin position="1074"/>
        <end position="1096"/>
    </location>
</feature>
<dbReference type="Proteomes" id="UP000095280">
    <property type="component" value="Unplaced"/>
</dbReference>
<feature type="region of interest" description="Disordered" evidence="1">
    <location>
        <begin position="1122"/>
        <end position="1170"/>
    </location>
</feature>
<dbReference type="WBParaSite" id="maker-uti_cns_0010727-snap-gene-0.2-mRNA-1">
    <property type="protein sequence ID" value="maker-uti_cns_0010727-snap-gene-0.2-mRNA-1"/>
    <property type="gene ID" value="maker-uti_cns_0010727-snap-gene-0.2"/>
</dbReference>
<name>A0A1I8I9S5_9PLAT</name>
<feature type="compositionally biased region" description="Low complexity" evidence="1">
    <location>
        <begin position="903"/>
        <end position="917"/>
    </location>
</feature>
<feature type="compositionally biased region" description="Acidic residues" evidence="1">
    <location>
        <begin position="1129"/>
        <end position="1149"/>
    </location>
</feature>
<feature type="compositionally biased region" description="Basic and acidic residues" evidence="1">
    <location>
        <begin position="394"/>
        <end position="403"/>
    </location>
</feature>
<feature type="compositionally biased region" description="Basic and acidic residues" evidence="1">
    <location>
        <begin position="931"/>
        <end position="945"/>
    </location>
</feature>